<evidence type="ECO:0000256" key="9">
    <source>
        <dbReference type="HAMAP-Rule" id="MF_00096"/>
    </source>
</evidence>
<reference evidence="13 14" key="1">
    <citation type="submission" date="2018-04" db="EMBL/GenBank/DDBJ databases">
        <title>Complete genome sequence of Hydrogenophilus thermoluteolus TH-1.</title>
        <authorList>
            <person name="Arai H."/>
        </authorList>
    </citation>
    <scope>NUCLEOTIDE SEQUENCE [LARGE SCALE GENOMIC DNA]</scope>
    <source>
        <strain evidence="13 14">TH-1</strain>
    </source>
</reference>
<dbReference type="KEGG" id="htl:HPTL_1048"/>
<evidence type="ECO:0000256" key="4">
    <source>
        <dbReference type="ARBA" id="ARBA00022763"/>
    </source>
</evidence>
<dbReference type="NCBIfam" id="TIGR01070">
    <property type="entry name" value="mutS1"/>
    <property type="match status" value="1"/>
</dbReference>
<keyword evidence="14" id="KW-1185">Reference proteome</keyword>
<dbReference type="EMBL" id="AP018558">
    <property type="protein sequence ID" value="BBD77312.1"/>
    <property type="molecule type" value="Genomic_DNA"/>
</dbReference>
<evidence type="ECO:0000256" key="10">
    <source>
        <dbReference type="RuleBase" id="RU003756"/>
    </source>
</evidence>
<dbReference type="HAMAP" id="MF_00096">
    <property type="entry name" value="MutS"/>
    <property type="match status" value="1"/>
</dbReference>
<dbReference type="OrthoDB" id="5287141at2"/>
<dbReference type="PANTHER" id="PTHR11361">
    <property type="entry name" value="DNA MISMATCH REPAIR PROTEIN MUTS FAMILY MEMBER"/>
    <property type="match status" value="1"/>
</dbReference>
<evidence type="ECO:0000256" key="1">
    <source>
        <dbReference type="ARBA" id="ARBA00006271"/>
    </source>
</evidence>
<keyword evidence="5 9" id="KW-0067">ATP-binding</keyword>
<comment type="function">
    <text evidence="8 9">This protein is involved in the repair of mismatches in DNA. It is possible that it carries out the mismatch recognition step. This protein has a weak ATPase activity.</text>
</comment>
<sequence length="883" mass="97217">MNTAPKRPDAPLAAHTPMMRQYLELKAQHPDALLLFRMGDFYELFYEDAATAARVLDLTLTTRGQSAGEPIPMAGIPYHALENYLVRLVRAGYVVAIAEQFGDPKGKGPMTRAVTRIVTAGTLTEAGLLDERRDAPVVALAPGKGRNRSRWGVAVLTLSSGRFAAFESSEATLESHLERLQPAELLFPDDCTLPVTPATAVRPLPPWRFHVTRAFATLTEHFGVADLAAFGFSLAETPLAITAAGVALAYVAETQKTALLHITTLARETTEQYVALDPTTRRNLELTETLRGEASPTLLSTLDFTQTAMGCRWLRHALHHPLRDRNEILRRQALIAFWRNNTQLRQKANESLRRIADLERIATRIALGSVRPKELAAVRDAAEPVAHLVALLPAAEADPIFARTLEALPLPNELVAKLNAALVADPPLLARDGGIFAPGYDAELDELRALRADSGAFLLALEAQERERTGIPNLKVEYNQVHGYYIEVSKSHLDKVPPSYRRRQTLKNAERFITPELKAFEERALAAEEQALARERTLYASLIDWLKPFVPALQKAAAALAELDALLSLAHAAETFDWHPPTFVDTPTLSFESLRHPVVERQVDRFIPNDLELDSETRRLLLITGPNMGGKSTYMRAVALATLLAHIGSFVPAKAATIGPIDAIYTRIGASDDLASGRSTFMVEMSEAAYILRHAGPNSLVLMDEVGRGTSTFDGMALAHAIAWHLHEKNRSLTLFSTHYFELTELSEALSACANVHVAAAEYGERIVFLHEVREGPASQSYGLHVAALAGVPREALTTARRVLAAMERQRHHGPPGQLSLFDTSDATAHETSHAPTRQPTLEWPEWLLPLAEKDPKTLPLAEVVDLLERLHELLSLTQQPHF</sequence>
<evidence type="ECO:0000256" key="5">
    <source>
        <dbReference type="ARBA" id="ARBA00022840"/>
    </source>
</evidence>
<dbReference type="InterPro" id="IPR016151">
    <property type="entry name" value="DNA_mismatch_repair_MutS_N"/>
</dbReference>
<dbReference type="Gene3D" id="3.40.50.300">
    <property type="entry name" value="P-loop containing nucleotide triphosphate hydrolases"/>
    <property type="match status" value="1"/>
</dbReference>
<dbReference type="InterPro" id="IPR017261">
    <property type="entry name" value="DNA_mismatch_repair_MutS/MSH"/>
</dbReference>
<dbReference type="InterPro" id="IPR007860">
    <property type="entry name" value="DNA_mmatch_repair_MutS_con_dom"/>
</dbReference>
<name>A0A2Z6DYC2_HYDTE</name>
<dbReference type="RefSeq" id="WP_119335057.1">
    <property type="nucleotide sequence ID" value="NZ_AP018558.1"/>
</dbReference>
<dbReference type="NCBIfam" id="NF003810">
    <property type="entry name" value="PRK05399.1"/>
    <property type="match status" value="1"/>
</dbReference>
<keyword evidence="4 9" id="KW-0227">DNA damage</keyword>
<dbReference type="Gene3D" id="3.40.1170.10">
    <property type="entry name" value="DNA repair protein MutS, domain I"/>
    <property type="match status" value="1"/>
</dbReference>
<dbReference type="InterPro" id="IPR005748">
    <property type="entry name" value="DNA_mismatch_repair_MutS"/>
</dbReference>
<dbReference type="Pfam" id="PF01624">
    <property type="entry name" value="MutS_I"/>
    <property type="match status" value="1"/>
</dbReference>
<gene>
    <name evidence="9" type="primary">mutS</name>
    <name evidence="13" type="ORF">HPTL_1048</name>
</gene>
<dbReference type="InterPro" id="IPR007696">
    <property type="entry name" value="DNA_mismatch_repair_MutS_core"/>
</dbReference>
<dbReference type="PANTHER" id="PTHR11361:SF34">
    <property type="entry name" value="DNA MISMATCH REPAIR PROTEIN MSH1, MITOCHONDRIAL"/>
    <property type="match status" value="1"/>
</dbReference>
<evidence type="ECO:0000313" key="13">
    <source>
        <dbReference type="EMBL" id="BBD77312.1"/>
    </source>
</evidence>
<dbReference type="GO" id="GO:0005829">
    <property type="term" value="C:cytosol"/>
    <property type="evidence" value="ECO:0007669"/>
    <property type="project" value="TreeGrafter"/>
</dbReference>
<evidence type="ECO:0000256" key="6">
    <source>
        <dbReference type="ARBA" id="ARBA00023125"/>
    </source>
</evidence>
<comment type="similarity">
    <text evidence="1 9 10">Belongs to the DNA mismatch repair MutS family.</text>
</comment>
<evidence type="ECO:0000256" key="7">
    <source>
        <dbReference type="ARBA" id="ARBA00023204"/>
    </source>
</evidence>
<dbReference type="PIRSF" id="PIRSF037677">
    <property type="entry name" value="DNA_mis_repair_Msh6"/>
    <property type="match status" value="1"/>
</dbReference>
<dbReference type="SUPFAM" id="SSF48334">
    <property type="entry name" value="DNA repair protein MutS, domain III"/>
    <property type="match status" value="1"/>
</dbReference>
<dbReference type="SUPFAM" id="SSF55271">
    <property type="entry name" value="DNA repair protein MutS, domain I"/>
    <property type="match status" value="1"/>
</dbReference>
<dbReference type="SUPFAM" id="SSF52540">
    <property type="entry name" value="P-loop containing nucleoside triphosphate hydrolases"/>
    <property type="match status" value="1"/>
</dbReference>
<protein>
    <recommendedName>
        <fullName evidence="2 9">DNA mismatch repair protein MutS</fullName>
    </recommendedName>
</protein>
<feature type="region of interest" description="Disordered" evidence="11">
    <location>
        <begin position="809"/>
        <end position="839"/>
    </location>
</feature>
<dbReference type="GO" id="GO:0030983">
    <property type="term" value="F:mismatched DNA binding"/>
    <property type="evidence" value="ECO:0007669"/>
    <property type="project" value="InterPro"/>
</dbReference>
<dbReference type="Pfam" id="PF00488">
    <property type="entry name" value="MutS_V"/>
    <property type="match status" value="1"/>
</dbReference>
<dbReference type="Pfam" id="PF05188">
    <property type="entry name" value="MutS_II"/>
    <property type="match status" value="1"/>
</dbReference>
<dbReference type="Gene3D" id="3.30.420.110">
    <property type="entry name" value="MutS, connector domain"/>
    <property type="match status" value="1"/>
</dbReference>
<keyword evidence="6 9" id="KW-0238">DNA-binding</keyword>
<dbReference type="InterPro" id="IPR000432">
    <property type="entry name" value="DNA_mismatch_repair_MutS_C"/>
</dbReference>
<evidence type="ECO:0000313" key="14">
    <source>
        <dbReference type="Proteomes" id="UP000262004"/>
    </source>
</evidence>
<dbReference type="AlphaFoldDB" id="A0A2Z6DYC2"/>
<dbReference type="InterPro" id="IPR007695">
    <property type="entry name" value="DNA_mismatch_repair_MutS-lik_N"/>
</dbReference>
<dbReference type="InterPro" id="IPR007861">
    <property type="entry name" value="DNA_mismatch_repair_MutS_clamp"/>
</dbReference>
<evidence type="ECO:0000256" key="11">
    <source>
        <dbReference type="SAM" id="MobiDB-lite"/>
    </source>
</evidence>
<keyword evidence="7 9" id="KW-0234">DNA repair</keyword>
<evidence type="ECO:0000259" key="12">
    <source>
        <dbReference type="PROSITE" id="PS00486"/>
    </source>
</evidence>
<evidence type="ECO:0000256" key="3">
    <source>
        <dbReference type="ARBA" id="ARBA00022741"/>
    </source>
</evidence>
<proteinExistence type="inferred from homology"/>
<dbReference type="FunFam" id="3.40.1170.10:FF:000001">
    <property type="entry name" value="DNA mismatch repair protein MutS"/>
    <property type="match status" value="1"/>
</dbReference>
<dbReference type="PROSITE" id="PS00486">
    <property type="entry name" value="DNA_MISMATCH_REPAIR_2"/>
    <property type="match status" value="1"/>
</dbReference>
<accession>A0A2Z6DYC2</accession>
<dbReference type="SUPFAM" id="SSF53150">
    <property type="entry name" value="DNA repair protein MutS, domain II"/>
    <property type="match status" value="1"/>
</dbReference>
<dbReference type="GO" id="GO:0140664">
    <property type="term" value="F:ATP-dependent DNA damage sensor activity"/>
    <property type="evidence" value="ECO:0007669"/>
    <property type="project" value="InterPro"/>
</dbReference>
<feature type="binding site" evidence="9">
    <location>
        <begin position="625"/>
        <end position="632"/>
    </location>
    <ligand>
        <name>ATP</name>
        <dbReference type="ChEBI" id="CHEBI:30616"/>
    </ligand>
</feature>
<dbReference type="InterPro" id="IPR027417">
    <property type="entry name" value="P-loop_NTPase"/>
</dbReference>
<dbReference type="Gene3D" id="1.10.1420.10">
    <property type="match status" value="2"/>
</dbReference>
<dbReference type="GO" id="GO:0003684">
    <property type="term" value="F:damaged DNA binding"/>
    <property type="evidence" value="ECO:0007669"/>
    <property type="project" value="UniProtKB-UniRule"/>
</dbReference>
<evidence type="ECO:0000256" key="8">
    <source>
        <dbReference type="ARBA" id="ARBA00024647"/>
    </source>
</evidence>
<organism evidence="13 14">
    <name type="scientific">Hydrogenophilus thermoluteolus</name>
    <name type="common">Pseudomonas hydrogenothermophila</name>
    <dbReference type="NCBI Taxonomy" id="297"/>
    <lineage>
        <taxon>Bacteria</taxon>
        <taxon>Pseudomonadati</taxon>
        <taxon>Pseudomonadota</taxon>
        <taxon>Hydrogenophilia</taxon>
        <taxon>Hydrogenophilales</taxon>
        <taxon>Hydrogenophilaceae</taxon>
        <taxon>Hydrogenophilus</taxon>
    </lineage>
</organism>
<dbReference type="Pfam" id="PF05192">
    <property type="entry name" value="MutS_III"/>
    <property type="match status" value="1"/>
</dbReference>
<dbReference type="SMART" id="SM00533">
    <property type="entry name" value="MUTSd"/>
    <property type="match status" value="1"/>
</dbReference>
<dbReference type="Pfam" id="PF05190">
    <property type="entry name" value="MutS_IV"/>
    <property type="match status" value="1"/>
</dbReference>
<dbReference type="GO" id="GO:0005524">
    <property type="term" value="F:ATP binding"/>
    <property type="evidence" value="ECO:0007669"/>
    <property type="project" value="UniProtKB-UniRule"/>
</dbReference>
<keyword evidence="3 9" id="KW-0547">Nucleotide-binding</keyword>
<dbReference type="InterPro" id="IPR036187">
    <property type="entry name" value="DNA_mismatch_repair_MutS_sf"/>
</dbReference>
<dbReference type="SMART" id="SM00534">
    <property type="entry name" value="MUTSac"/>
    <property type="match status" value="1"/>
</dbReference>
<dbReference type="Proteomes" id="UP000262004">
    <property type="component" value="Chromosome"/>
</dbReference>
<dbReference type="InterPro" id="IPR045076">
    <property type="entry name" value="MutS"/>
</dbReference>
<dbReference type="InterPro" id="IPR036678">
    <property type="entry name" value="MutS_con_dom_sf"/>
</dbReference>
<feature type="domain" description="DNA mismatch repair proteins mutS family" evidence="12">
    <location>
        <begin position="699"/>
        <end position="715"/>
    </location>
</feature>
<dbReference type="GO" id="GO:0006298">
    <property type="term" value="P:mismatch repair"/>
    <property type="evidence" value="ECO:0007669"/>
    <property type="project" value="UniProtKB-UniRule"/>
</dbReference>
<evidence type="ECO:0000256" key="2">
    <source>
        <dbReference type="ARBA" id="ARBA00021982"/>
    </source>
</evidence>